<sequence length="821" mass="92433">MAHVETNVRTPMQIFSLPQQLVVPLFQRPYVWEQEEQWAPLWSDIRRLTDLRLRDPYSTATHFLGAVVVQAHEGQLGTMQSSNIIDGQQRLTTLQVVMDATAAVLESVGLDSLAGQLQSLTHNQATFVPAGESSLKIRHTNRDHAVFDEVMDADPPVDHSALKHATSRITRAHEYFTDEITTWLGETDEADRAVRANALVAVLTSGLQLVAINLTAAENSQEIFETLNARGTPLTAADLIKNFVFQRLALERADTHRAYAEHWPFDTKFWETEVSVGRYRVSRGSLFLNQWLVSRLGEEIGPQQTFTRFKAYVEHDAVQTMTDLLPTIKEQADLYQAWTVAADEKDRQLSVVEMSVYRMRASDLELLKPLLIWLHAPGRQLPQAVVDGVVAAAESWIMRRMFLRLTTSDLGRVVAELIRVHGDAPAVELVERVRGHLSRINVTSSYWPGDEEIRAAFAEEAVYRRFKVARLRLFLEAVENEYRRGTNQPQVSRRGYPIEHVLPQSWQENWPVNGLDAELDRAAHVHRLGNLTLLTTSLNSKVSNSAWSHKREALRDHDTLLLNSRLLSQSADQEWTEGLIDARSTQLIETLLAVWPVPEGHTGEVVDPRDKTQEWVEVKHLVAAGLLEPGTRLTPRQGSWASRDAVVGADGLLDVDGKLFGSPSAAGHHVKGSVTNGWTFWRMPDGRRLIDVRAVFQGEKPSEIRWAAALPRVEWTEEDLAQYASEAQPLTLRLLDHVALERPDELLTGADFAALGLAPEQFAGFTGAMARKVYNDYERSNPPIEFVDSDGRWHYRMPRDTAEAWRSVRMLGTTSRSSSTA</sequence>
<dbReference type="PANTHER" id="PTHR35149:SF1">
    <property type="entry name" value="DUF5655 DOMAIN-CONTAINING PROTEIN"/>
    <property type="match status" value="1"/>
</dbReference>
<accession>A0A5C5BG56</accession>
<dbReference type="InterPro" id="IPR040843">
    <property type="entry name" value="RAMA"/>
</dbReference>
<dbReference type="Pfam" id="PF18755">
    <property type="entry name" value="RAMA"/>
    <property type="match status" value="1"/>
</dbReference>
<name>A0A5C5BG56_9MICO</name>
<evidence type="ECO:0000259" key="2">
    <source>
        <dbReference type="Pfam" id="PF07510"/>
    </source>
</evidence>
<reference evidence="4 5" key="1">
    <citation type="submission" date="2019-06" db="EMBL/GenBank/DDBJ databases">
        <title>Draft genome sequence of Miniimonas arenae KCTC 19750T isolated from sea sand.</title>
        <authorList>
            <person name="Park S.-J."/>
        </authorList>
    </citation>
    <scope>NUCLEOTIDE SEQUENCE [LARGE SCALE GENOMIC DNA]</scope>
    <source>
        <strain evidence="4 5">KCTC 19750</strain>
    </source>
</reference>
<evidence type="ECO:0000313" key="4">
    <source>
        <dbReference type="EMBL" id="TNU77057.1"/>
    </source>
</evidence>
<comment type="caution">
    <text evidence="4">The sequence shown here is derived from an EMBL/GenBank/DDBJ whole genome shotgun (WGS) entry which is preliminary data.</text>
</comment>
<proteinExistence type="predicted"/>
<evidence type="ECO:0000313" key="5">
    <source>
        <dbReference type="Proteomes" id="UP000313849"/>
    </source>
</evidence>
<dbReference type="AlphaFoldDB" id="A0A5C5BG56"/>
<dbReference type="InterPro" id="IPR004919">
    <property type="entry name" value="GmrSD_N"/>
</dbReference>
<dbReference type="Proteomes" id="UP000313849">
    <property type="component" value="Unassembled WGS sequence"/>
</dbReference>
<evidence type="ECO:0000259" key="3">
    <source>
        <dbReference type="Pfam" id="PF18755"/>
    </source>
</evidence>
<dbReference type="PANTHER" id="PTHR35149">
    <property type="entry name" value="SLL5132 PROTEIN"/>
    <property type="match status" value="1"/>
</dbReference>
<feature type="domain" description="GmrSD restriction endonucleases C-terminal" evidence="2">
    <location>
        <begin position="447"/>
        <end position="589"/>
    </location>
</feature>
<evidence type="ECO:0000259" key="1">
    <source>
        <dbReference type="Pfam" id="PF03235"/>
    </source>
</evidence>
<keyword evidence="5" id="KW-1185">Reference proteome</keyword>
<gene>
    <name evidence="4" type="ORF">FH969_01570</name>
</gene>
<dbReference type="Pfam" id="PF07510">
    <property type="entry name" value="GmrSD_C"/>
    <property type="match status" value="1"/>
</dbReference>
<dbReference type="Pfam" id="PF03235">
    <property type="entry name" value="GmrSD_N"/>
    <property type="match status" value="1"/>
</dbReference>
<dbReference type="InterPro" id="IPR011089">
    <property type="entry name" value="GmrSD_C"/>
</dbReference>
<feature type="domain" description="GmrSD restriction endonucleases N-terminal" evidence="1">
    <location>
        <begin position="14"/>
        <end position="245"/>
    </location>
</feature>
<dbReference type="OrthoDB" id="9798761at2"/>
<protein>
    <submittedName>
        <fullName evidence="4">DUF4357 domain-containing protein</fullName>
    </submittedName>
</protein>
<feature type="domain" description="RAMA" evidence="3">
    <location>
        <begin position="609"/>
        <end position="695"/>
    </location>
</feature>
<organism evidence="4 5">
    <name type="scientific">Miniimonas arenae</name>
    <dbReference type="NCBI Taxonomy" id="676201"/>
    <lineage>
        <taxon>Bacteria</taxon>
        <taxon>Bacillati</taxon>
        <taxon>Actinomycetota</taxon>
        <taxon>Actinomycetes</taxon>
        <taxon>Micrococcales</taxon>
        <taxon>Beutenbergiaceae</taxon>
        <taxon>Miniimonas</taxon>
    </lineage>
</organism>
<dbReference type="EMBL" id="VENP01000002">
    <property type="protein sequence ID" value="TNU77057.1"/>
    <property type="molecule type" value="Genomic_DNA"/>
</dbReference>